<evidence type="ECO:0000313" key="4">
    <source>
        <dbReference type="Proteomes" id="UP000530564"/>
    </source>
</evidence>
<keyword evidence="4" id="KW-1185">Reference proteome</keyword>
<dbReference type="Proteomes" id="UP000530564">
    <property type="component" value="Unassembled WGS sequence"/>
</dbReference>
<dbReference type="Gene3D" id="3.40.50.150">
    <property type="entry name" value="Vaccinia Virus protein VP39"/>
    <property type="match status" value="1"/>
</dbReference>
<dbReference type="PIRSF" id="PIRSF031679">
    <property type="entry name" value="Mtase_Alr7345_prd"/>
    <property type="match status" value="1"/>
</dbReference>
<dbReference type="SUPFAM" id="SSF53335">
    <property type="entry name" value="S-adenosyl-L-methionine-dependent methyltransferases"/>
    <property type="match status" value="1"/>
</dbReference>
<keyword evidence="2" id="KW-0732">Signal</keyword>
<evidence type="ECO:0000256" key="1">
    <source>
        <dbReference type="SAM" id="MobiDB-lite"/>
    </source>
</evidence>
<proteinExistence type="predicted"/>
<evidence type="ECO:0000313" key="3">
    <source>
        <dbReference type="EMBL" id="MBB3891194.1"/>
    </source>
</evidence>
<protein>
    <submittedName>
        <fullName evidence="3">Putative methyltransferase</fullName>
    </submittedName>
</protein>
<evidence type="ECO:0000256" key="2">
    <source>
        <dbReference type="SAM" id="SignalP"/>
    </source>
</evidence>
<dbReference type="GO" id="GO:0008168">
    <property type="term" value="F:methyltransferase activity"/>
    <property type="evidence" value="ECO:0007669"/>
    <property type="project" value="UniProtKB-KW"/>
</dbReference>
<feature type="region of interest" description="Disordered" evidence="1">
    <location>
        <begin position="245"/>
        <end position="264"/>
    </location>
</feature>
<dbReference type="InterPro" id="IPR016980">
    <property type="entry name" value="S-AdoMet-dep_MeTrfase_Alr7345"/>
</dbReference>
<accession>A0A839ZYQ6</accession>
<sequence length="282" mass="29931">MQMSPRMFALATAAAIAVIAQPAIASAEDAALKAAIAGPQRGADHVARDAARHPYESLEFWGVKPKATVIEISPGSGYWTEILAPYAKATGGTYVAGVADLANPKLSDGARKGRADFEAKYADQAKFGPITYVGFGPVSGPLGAPGSADVVITARNVHNWMGQPGMLDKVFKDFHDVLKPGGVLAVEEHRSDPTRAQVPGASDGYVATDFVIATAEKAGFKLDAKSEINANPKDTKDHPFGVWTLPPVRRSPAADKPDPSFDRAKYDAIGESDRMTLRFVKQ</sequence>
<keyword evidence="3" id="KW-0489">Methyltransferase</keyword>
<comment type="caution">
    <text evidence="3">The sequence shown here is derived from an EMBL/GenBank/DDBJ whole genome shotgun (WGS) entry which is preliminary data.</text>
</comment>
<feature type="signal peptide" evidence="2">
    <location>
        <begin position="1"/>
        <end position="25"/>
    </location>
</feature>
<feature type="chain" id="PRO_5032449285" evidence="2">
    <location>
        <begin position="26"/>
        <end position="282"/>
    </location>
</feature>
<reference evidence="3 4" key="1">
    <citation type="submission" date="2020-08" db="EMBL/GenBank/DDBJ databases">
        <title>Genomic Encyclopedia of Type Strains, Phase IV (KMG-IV): sequencing the most valuable type-strain genomes for metagenomic binning, comparative biology and taxonomic classification.</title>
        <authorList>
            <person name="Goeker M."/>
        </authorList>
    </citation>
    <scope>NUCLEOTIDE SEQUENCE [LARGE SCALE GENOMIC DNA]</scope>
    <source>
        <strain evidence="3 4">DSM 21793</strain>
    </source>
</reference>
<name>A0A839ZYQ6_9CAUL</name>
<gene>
    <name evidence="3" type="ORF">GGQ61_001911</name>
</gene>
<feature type="compositionally biased region" description="Basic and acidic residues" evidence="1">
    <location>
        <begin position="252"/>
        <end position="264"/>
    </location>
</feature>
<dbReference type="EMBL" id="JACIDK010000002">
    <property type="protein sequence ID" value="MBB3891194.1"/>
    <property type="molecule type" value="Genomic_DNA"/>
</dbReference>
<dbReference type="AlphaFoldDB" id="A0A839ZYQ6"/>
<dbReference type="InterPro" id="IPR029063">
    <property type="entry name" value="SAM-dependent_MTases_sf"/>
</dbReference>
<keyword evidence="3" id="KW-0808">Transferase</keyword>
<dbReference type="GO" id="GO:0032259">
    <property type="term" value="P:methylation"/>
    <property type="evidence" value="ECO:0007669"/>
    <property type="project" value="UniProtKB-KW"/>
</dbReference>
<organism evidence="3 4">
    <name type="scientific">Phenylobacterium haematophilum</name>
    <dbReference type="NCBI Taxonomy" id="98513"/>
    <lineage>
        <taxon>Bacteria</taxon>
        <taxon>Pseudomonadati</taxon>
        <taxon>Pseudomonadota</taxon>
        <taxon>Alphaproteobacteria</taxon>
        <taxon>Caulobacterales</taxon>
        <taxon>Caulobacteraceae</taxon>
        <taxon>Phenylobacterium</taxon>
    </lineage>
</organism>
<dbReference type="CDD" id="cd02440">
    <property type="entry name" value="AdoMet_MTases"/>
    <property type="match status" value="1"/>
</dbReference>